<evidence type="ECO:0000313" key="2">
    <source>
        <dbReference type="EMBL" id="THJ29797.1"/>
    </source>
</evidence>
<dbReference type="PROSITE" id="PS51257">
    <property type="entry name" value="PROKAR_LIPOPROTEIN"/>
    <property type="match status" value="1"/>
</dbReference>
<feature type="chain" id="PRO_5020708397" description="DUF4082 domain-containing protein" evidence="1">
    <location>
        <begin position="21"/>
        <end position="184"/>
    </location>
</feature>
<sequence length="184" mass="19579">MIRSLLVSAALTLSSCLVFAQQTLDSPPPWGNNRQGVMFDVAASNDVTITGFGIYPYVDMNDVTFEVYTRSGTYAGFESNPSEWTLIGTAGVTGSASELVDIPVTLNTAIESGASQAFYITSTGPYNIRYRATTSPSGTAFIGDANIDILVGAGVVYPFDNANSEREFVGRIHYDLTPVAPIAP</sequence>
<keyword evidence="1" id="KW-0732">Signal</keyword>
<dbReference type="Proteomes" id="UP000306236">
    <property type="component" value="Unassembled WGS sequence"/>
</dbReference>
<dbReference type="RefSeq" id="WP_205880134.1">
    <property type="nucleotide sequence ID" value="NZ_SSWX01000064.1"/>
</dbReference>
<dbReference type="PANTHER" id="PTHR33683">
    <property type="entry name" value="1, PUTATIVE-RELATED"/>
    <property type="match status" value="1"/>
</dbReference>
<reference evidence="2 3" key="1">
    <citation type="submission" date="2019-04" db="EMBL/GenBank/DDBJ databases">
        <title>Lampropedia sp YIM MLB12 draf genome.</title>
        <authorList>
            <person name="Wang Y.-X."/>
        </authorList>
    </citation>
    <scope>NUCLEOTIDE SEQUENCE [LARGE SCALE GENOMIC DNA]</scope>
    <source>
        <strain evidence="2 3">YIM MLB12</strain>
    </source>
</reference>
<protein>
    <recommendedName>
        <fullName evidence="4">DUF4082 domain-containing protein</fullName>
    </recommendedName>
</protein>
<dbReference type="AlphaFoldDB" id="A0A4S5BCA9"/>
<accession>A0A4S5BCA9</accession>
<keyword evidence="3" id="KW-1185">Reference proteome</keyword>
<evidence type="ECO:0000256" key="1">
    <source>
        <dbReference type="SAM" id="SignalP"/>
    </source>
</evidence>
<evidence type="ECO:0008006" key="4">
    <source>
        <dbReference type="Google" id="ProtNLM"/>
    </source>
</evidence>
<name>A0A4S5BCA9_9BURK</name>
<comment type="caution">
    <text evidence="2">The sequence shown here is derived from an EMBL/GenBank/DDBJ whole genome shotgun (WGS) entry which is preliminary data.</text>
</comment>
<proteinExistence type="predicted"/>
<organism evidence="2 3">
    <name type="scientific">Lampropedia aestuarii</name>
    <dbReference type="NCBI Taxonomy" id="2562762"/>
    <lineage>
        <taxon>Bacteria</taxon>
        <taxon>Pseudomonadati</taxon>
        <taxon>Pseudomonadota</taxon>
        <taxon>Betaproteobacteria</taxon>
        <taxon>Burkholderiales</taxon>
        <taxon>Comamonadaceae</taxon>
        <taxon>Lampropedia</taxon>
    </lineage>
</organism>
<feature type="signal peptide" evidence="1">
    <location>
        <begin position="1"/>
        <end position="20"/>
    </location>
</feature>
<dbReference type="PANTHER" id="PTHR33683:SF46">
    <property type="entry name" value="SUSHI DOMAIN-CONTAINING PROTEIN"/>
    <property type="match status" value="1"/>
</dbReference>
<evidence type="ECO:0000313" key="3">
    <source>
        <dbReference type="Proteomes" id="UP000306236"/>
    </source>
</evidence>
<dbReference type="EMBL" id="SSWX01000064">
    <property type="protein sequence ID" value="THJ29797.1"/>
    <property type="molecule type" value="Genomic_DNA"/>
</dbReference>
<gene>
    <name evidence="2" type="ORF">E8K88_17915</name>
</gene>
<feature type="non-terminal residue" evidence="2">
    <location>
        <position position="184"/>
    </location>
</feature>